<evidence type="ECO:0000256" key="2">
    <source>
        <dbReference type="ARBA" id="ARBA00010621"/>
    </source>
</evidence>
<dbReference type="HAMAP" id="MF_01006">
    <property type="entry name" value="Undec_diphosphatase"/>
    <property type="match status" value="1"/>
</dbReference>
<keyword evidence="8 14" id="KW-1133">Transmembrane helix</keyword>
<keyword evidence="14" id="KW-0961">Cell wall biogenesis/degradation</keyword>
<dbReference type="PANTHER" id="PTHR30622">
    <property type="entry name" value="UNDECAPRENYL-DIPHOSPHATASE"/>
    <property type="match status" value="1"/>
</dbReference>
<feature type="transmembrane region" description="Helical" evidence="14">
    <location>
        <begin position="204"/>
        <end position="221"/>
    </location>
</feature>
<evidence type="ECO:0000256" key="14">
    <source>
        <dbReference type="HAMAP-Rule" id="MF_01006"/>
    </source>
</evidence>
<comment type="caution">
    <text evidence="15">The sequence shown here is derived from an EMBL/GenBank/DDBJ whole genome shotgun (WGS) entry which is preliminary data.</text>
</comment>
<dbReference type="EC" id="3.6.1.27" evidence="3 14"/>
<dbReference type="PANTHER" id="PTHR30622:SF4">
    <property type="entry name" value="UNDECAPRENYL-DIPHOSPHATASE"/>
    <property type="match status" value="1"/>
</dbReference>
<comment type="function">
    <text evidence="14">Catalyzes the dephosphorylation of undecaprenyl diphosphate (UPP). Confers resistance to bacitracin.</text>
</comment>
<organism evidence="15 16">
    <name type="scientific">Candidatus Coatesbacteria bacterium RBG_13_66_14</name>
    <dbReference type="NCBI Taxonomy" id="1817816"/>
    <lineage>
        <taxon>Bacteria</taxon>
        <taxon>Candidatus Coatesiibacteriota</taxon>
    </lineage>
</organism>
<dbReference type="STRING" id="1817816.A2Y64_03325"/>
<sequence length="281" mass="29763">MDLLQAAALGFVQGATEFLPVSSSGHLVLTGALLGVEPDFNLAFGVFLHLATALAVMVYFAKRFVGLARVLFTNPVRCIGGREIPDGDRRLGRLLVGIFIGTLPAVAVGLLFKAQIDEAFRSPTLAAGMLYVTAAILLSLLLRKRGRVKAETVETTGPPAPPWWRALLVGTAQAVAVLPGISRSGATIVAGIHLGEEQRNAAEFSFLLSLPAILGANIIELGDVLSSGAWLPWPVYLVGGATAFITALAAIWVVMRTVRSGRFWLFGIYCAVAATVSLIVW</sequence>
<dbReference type="GO" id="GO:0046677">
    <property type="term" value="P:response to antibiotic"/>
    <property type="evidence" value="ECO:0007669"/>
    <property type="project" value="UniProtKB-UniRule"/>
</dbReference>
<evidence type="ECO:0000256" key="8">
    <source>
        <dbReference type="ARBA" id="ARBA00022989"/>
    </source>
</evidence>
<evidence type="ECO:0000256" key="4">
    <source>
        <dbReference type="ARBA" id="ARBA00021581"/>
    </source>
</evidence>
<name>A0A1F5FBJ5_9BACT</name>
<keyword evidence="14" id="KW-0573">Peptidoglycan synthesis</keyword>
<comment type="miscellaneous">
    <text evidence="14">Bacitracin is thought to be involved in the inhibition of peptidoglycan synthesis by sequestering undecaprenyl diphosphate, thereby reducing the pool of lipid carrier available.</text>
</comment>
<proteinExistence type="inferred from homology"/>
<evidence type="ECO:0000313" key="15">
    <source>
        <dbReference type="EMBL" id="OGD76874.1"/>
    </source>
</evidence>
<evidence type="ECO:0000256" key="9">
    <source>
        <dbReference type="ARBA" id="ARBA00023136"/>
    </source>
</evidence>
<feature type="transmembrane region" description="Helical" evidence="14">
    <location>
        <begin position="91"/>
        <end position="112"/>
    </location>
</feature>
<comment type="subcellular location">
    <subcellularLocation>
        <location evidence="1 14">Cell membrane</location>
        <topology evidence="1 14">Multi-pass membrane protein</topology>
    </subcellularLocation>
</comment>
<dbReference type="Proteomes" id="UP000177187">
    <property type="component" value="Unassembled WGS sequence"/>
</dbReference>
<evidence type="ECO:0000256" key="3">
    <source>
        <dbReference type="ARBA" id="ARBA00012374"/>
    </source>
</evidence>
<evidence type="ECO:0000256" key="1">
    <source>
        <dbReference type="ARBA" id="ARBA00004651"/>
    </source>
</evidence>
<comment type="similarity">
    <text evidence="2 14">Belongs to the UppP family.</text>
</comment>
<keyword evidence="7 14" id="KW-0378">Hydrolase</keyword>
<evidence type="ECO:0000256" key="13">
    <source>
        <dbReference type="ARBA" id="ARBA00047594"/>
    </source>
</evidence>
<protein>
    <recommendedName>
        <fullName evidence="4 14">Undecaprenyl-diphosphatase</fullName>
        <ecNumber evidence="3 14">3.6.1.27</ecNumber>
    </recommendedName>
    <alternativeName>
        <fullName evidence="12 14">Bacitracin resistance protein</fullName>
    </alternativeName>
    <alternativeName>
        <fullName evidence="11 14">Undecaprenyl pyrophosphate phosphatase</fullName>
    </alternativeName>
</protein>
<dbReference type="InterPro" id="IPR003824">
    <property type="entry name" value="UppP"/>
</dbReference>
<evidence type="ECO:0000256" key="10">
    <source>
        <dbReference type="ARBA" id="ARBA00023251"/>
    </source>
</evidence>
<dbReference type="GO" id="GO:0009252">
    <property type="term" value="P:peptidoglycan biosynthetic process"/>
    <property type="evidence" value="ECO:0007669"/>
    <property type="project" value="UniProtKB-KW"/>
</dbReference>
<evidence type="ECO:0000256" key="6">
    <source>
        <dbReference type="ARBA" id="ARBA00022692"/>
    </source>
</evidence>
<keyword evidence="10 14" id="KW-0046">Antibiotic resistance</keyword>
<dbReference type="GO" id="GO:0005886">
    <property type="term" value="C:plasma membrane"/>
    <property type="evidence" value="ECO:0007669"/>
    <property type="project" value="UniProtKB-SubCell"/>
</dbReference>
<dbReference type="GO" id="GO:0071555">
    <property type="term" value="P:cell wall organization"/>
    <property type="evidence" value="ECO:0007669"/>
    <property type="project" value="UniProtKB-KW"/>
</dbReference>
<evidence type="ECO:0000256" key="11">
    <source>
        <dbReference type="ARBA" id="ARBA00032707"/>
    </source>
</evidence>
<keyword evidence="6 14" id="KW-0812">Transmembrane</keyword>
<feature type="transmembrane region" description="Helical" evidence="14">
    <location>
        <begin position="124"/>
        <end position="142"/>
    </location>
</feature>
<feature type="transmembrane region" description="Helical" evidence="14">
    <location>
        <begin position="233"/>
        <end position="255"/>
    </location>
</feature>
<dbReference type="AlphaFoldDB" id="A0A1F5FBJ5"/>
<evidence type="ECO:0000256" key="5">
    <source>
        <dbReference type="ARBA" id="ARBA00022475"/>
    </source>
</evidence>
<dbReference type="Pfam" id="PF02673">
    <property type="entry name" value="BacA"/>
    <property type="match status" value="1"/>
</dbReference>
<dbReference type="GO" id="GO:0008360">
    <property type="term" value="P:regulation of cell shape"/>
    <property type="evidence" value="ECO:0007669"/>
    <property type="project" value="UniProtKB-KW"/>
</dbReference>
<evidence type="ECO:0000256" key="12">
    <source>
        <dbReference type="ARBA" id="ARBA00032932"/>
    </source>
</evidence>
<feature type="transmembrane region" description="Helical" evidence="14">
    <location>
        <begin position="262"/>
        <end position="280"/>
    </location>
</feature>
<keyword evidence="14" id="KW-0133">Cell shape</keyword>
<gene>
    <name evidence="14" type="primary">uppP</name>
    <name evidence="15" type="ORF">A2Y64_03325</name>
</gene>
<dbReference type="GO" id="GO:0050380">
    <property type="term" value="F:undecaprenyl-diphosphatase activity"/>
    <property type="evidence" value="ECO:0007669"/>
    <property type="project" value="UniProtKB-UniRule"/>
</dbReference>
<dbReference type="EMBL" id="MFAF01000057">
    <property type="protein sequence ID" value="OGD76874.1"/>
    <property type="molecule type" value="Genomic_DNA"/>
</dbReference>
<feature type="transmembrane region" description="Helical" evidence="14">
    <location>
        <begin position="42"/>
        <end position="61"/>
    </location>
</feature>
<keyword evidence="9 14" id="KW-0472">Membrane</keyword>
<evidence type="ECO:0000256" key="7">
    <source>
        <dbReference type="ARBA" id="ARBA00022801"/>
    </source>
</evidence>
<evidence type="ECO:0000313" key="16">
    <source>
        <dbReference type="Proteomes" id="UP000177187"/>
    </source>
</evidence>
<reference evidence="15 16" key="1">
    <citation type="journal article" date="2016" name="Nat. Commun.">
        <title>Thousands of microbial genomes shed light on interconnected biogeochemical processes in an aquifer system.</title>
        <authorList>
            <person name="Anantharaman K."/>
            <person name="Brown C.T."/>
            <person name="Hug L.A."/>
            <person name="Sharon I."/>
            <person name="Castelle C.J."/>
            <person name="Probst A.J."/>
            <person name="Thomas B.C."/>
            <person name="Singh A."/>
            <person name="Wilkins M.J."/>
            <person name="Karaoz U."/>
            <person name="Brodie E.L."/>
            <person name="Williams K.H."/>
            <person name="Hubbard S.S."/>
            <person name="Banfield J.F."/>
        </authorList>
    </citation>
    <scope>NUCLEOTIDE SEQUENCE [LARGE SCALE GENOMIC DNA]</scope>
</reference>
<comment type="catalytic activity">
    <reaction evidence="13 14">
        <text>di-trans,octa-cis-undecaprenyl diphosphate + H2O = di-trans,octa-cis-undecaprenyl phosphate + phosphate + H(+)</text>
        <dbReference type="Rhea" id="RHEA:28094"/>
        <dbReference type="ChEBI" id="CHEBI:15377"/>
        <dbReference type="ChEBI" id="CHEBI:15378"/>
        <dbReference type="ChEBI" id="CHEBI:43474"/>
        <dbReference type="ChEBI" id="CHEBI:58405"/>
        <dbReference type="ChEBI" id="CHEBI:60392"/>
        <dbReference type="EC" id="3.6.1.27"/>
    </reaction>
</comment>
<keyword evidence="5 14" id="KW-1003">Cell membrane</keyword>
<accession>A0A1F5FBJ5</accession>